<dbReference type="STRING" id="201973.SAMN04488025_103124"/>
<dbReference type="AlphaFoldDB" id="A0A1I2KYB0"/>
<name>A0A1I2KYB0_9BACL</name>
<dbReference type="Gene3D" id="3.40.30.10">
    <property type="entry name" value="Glutaredoxin"/>
    <property type="match status" value="1"/>
</dbReference>
<keyword evidence="3" id="KW-1185">Reference proteome</keyword>
<gene>
    <name evidence="2" type="ORF">SAMN04488025_103124</name>
</gene>
<dbReference type="Proteomes" id="UP000198661">
    <property type="component" value="Unassembled WGS sequence"/>
</dbReference>
<organism evidence="2 3">
    <name type="scientific">Planifilum fulgidum</name>
    <dbReference type="NCBI Taxonomy" id="201973"/>
    <lineage>
        <taxon>Bacteria</taxon>
        <taxon>Bacillati</taxon>
        <taxon>Bacillota</taxon>
        <taxon>Bacilli</taxon>
        <taxon>Bacillales</taxon>
        <taxon>Thermoactinomycetaceae</taxon>
        <taxon>Planifilum</taxon>
    </lineage>
</organism>
<dbReference type="CDD" id="cd03036">
    <property type="entry name" value="ArsC_like"/>
    <property type="match status" value="1"/>
</dbReference>
<sequence length="124" mass="14578">MSAPLLMYWYPRCGTCRKAKKYLEDRGVPFEERHIVDHPPSREELKRLIQKSGLPVQKFFNTSGKKYRELNLKEKLKTMSEEEMLDLLSSDGMLIKRPIVTDGERVTVGFREDQFEEVWVRGNA</sequence>
<dbReference type="SUPFAM" id="SSF52833">
    <property type="entry name" value="Thioredoxin-like"/>
    <property type="match status" value="1"/>
</dbReference>
<dbReference type="InterPro" id="IPR036249">
    <property type="entry name" value="Thioredoxin-like_sf"/>
</dbReference>
<comment type="similarity">
    <text evidence="1">Belongs to the ArsC family.</text>
</comment>
<dbReference type="PROSITE" id="PS51354">
    <property type="entry name" value="GLUTAREDOXIN_2"/>
    <property type="match status" value="1"/>
</dbReference>
<dbReference type="PROSITE" id="PS51353">
    <property type="entry name" value="ARSC"/>
    <property type="match status" value="1"/>
</dbReference>
<dbReference type="EMBL" id="FOOK01000003">
    <property type="protein sequence ID" value="SFF71553.1"/>
    <property type="molecule type" value="Genomic_DNA"/>
</dbReference>
<dbReference type="Pfam" id="PF03960">
    <property type="entry name" value="ArsC"/>
    <property type="match status" value="1"/>
</dbReference>
<dbReference type="InterPro" id="IPR006504">
    <property type="entry name" value="Tscrpt_reg_Spx/MgsR"/>
</dbReference>
<dbReference type="NCBIfam" id="TIGR01617">
    <property type="entry name" value="arsC_related"/>
    <property type="match status" value="1"/>
</dbReference>
<protein>
    <submittedName>
        <fullName evidence="2">Arsenate reductase</fullName>
    </submittedName>
</protein>
<evidence type="ECO:0000313" key="2">
    <source>
        <dbReference type="EMBL" id="SFF71553.1"/>
    </source>
</evidence>
<dbReference type="InterPro" id="IPR006660">
    <property type="entry name" value="Arsenate_reductase-like"/>
</dbReference>
<accession>A0A1I2KYB0</accession>
<dbReference type="PANTHER" id="PTHR30041">
    <property type="entry name" value="ARSENATE REDUCTASE"/>
    <property type="match status" value="1"/>
</dbReference>
<reference evidence="2 3" key="1">
    <citation type="submission" date="2016-10" db="EMBL/GenBank/DDBJ databases">
        <authorList>
            <person name="de Groot N.N."/>
        </authorList>
    </citation>
    <scope>NUCLEOTIDE SEQUENCE [LARGE SCALE GENOMIC DNA]</scope>
    <source>
        <strain evidence="2 3">DSM 44945</strain>
    </source>
</reference>
<dbReference type="RefSeq" id="WP_177198938.1">
    <property type="nucleotide sequence ID" value="NZ_FOOK01000003.1"/>
</dbReference>
<dbReference type="PANTHER" id="PTHR30041:SF8">
    <property type="entry name" value="PROTEIN YFFB"/>
    <property type="match status" value="1"/>
</dbReference>
<evidence type="ECO:0000256" key="1">
    <source>
        <dbReference type="PROSITE-ProRule" id="PRU01282"/>
    </source>
</evidence>
<proteinExistence type="inferred from homology"/>
<evidence type="ECO:0000313" key="3">
    <source>
        <dbReference type="Proteomes" id="UP000198661"/>
    </source>
</evidence>